<dbReference type="Pfam" id="PF13439">
    <property type="entry name" value="Glyco_transf_4"/>
    <property type="match status" value="1"/>
</dbReference>
<feature type="domain" description="Glycosyltransferase subfamily 4-like N-terminal" evidence="2">
    <location>
        <begin position="12"/>
        <end position="187"/>
    </location>
</feature>
<dbReference type="EMBL" id="CP017962">
    <property type="protein sequence ID" value="APC49617.1"/>
    <property type="molecule type" value="Genomic_DNA"/>
</dbReference>
<feature type="domain" description="Glycosyl transferase family 1" evidence="1">
    <location>
        <begin position="198"/>
        <end position="352"/>
    </location>
</feature>
<proteinExistence type="predicted"/>
<dbReference type="InterPro" id="IPR028098">
    <property type="entry name" value="Glyco_trans_4-like_N"/>
</dbReference>
<dbReference type="Pfam" id="PF00534">
    <property type="entry name" value="Glycos_transf_1"/>
    <property type="match status" value="1"/>
</dbReference>
<dbReference type="SUPFAM" id="SSF53756">
    <property type="entry name" value="UDP-Glycosyltransferase/glycogen phosphorylase"/>
    <property type="match status" value="1"/>
</dbReference>
<dbReference type="GO" id="GO:0016757">
    <property type="term" value="F:glycosyltransferase activity"/>
    <property type="evidence" value="ECO:0007669"/>
    <property type="project" value="InterPro"/>
</dbReference>
<name>A0AAC9J2X9_VIRHA</name>
<accession>A0AAC9J2X9</accession>
<evidence type="ECO:0000259" key="2">
    <source>
        <dbReference type="Pfam" id="PF13439"/>
    </source>
</evidence>
<dbReference type="PANTHER" id="PTHR45947:SF3">
    <property type="entry name" value="SULFOQUINOVOSYL TRANSFERASE SQD2"/>
    <property type="match status" value="1"/>
</dbReference>
<dbReference type="Gene3D" id="3.40.50.2000">
    <property type="entry name" value="Glycogen Phosphorylase B"/>
    <property type="match status" value="2"/>
</dbReference>
<dbReference type="InterPro" id="IPR001296">
    <property type="entry name" value="Glyco_trans_1"/>
</dbReference>
<dbReference type="Proteomes" id="UP000182945">
    <property type="component" value="Chromosome"/>
</dbReference>
<dbReference type="GeneID" id="71515933"/>
<dbReference type="KEGG" id="vhl:BME96_16085"/>
<evidence type="ECO:0000259" key="1">
    <source>
        <dbReference type="Pfam" id="PF00534"/>
    </source>
</evidence>
<evidence type="ECO:0000313" key="4">
    <source>
        <dbReference type="Proteomes" id="UP000182945"/>
    </source>
</evidence>
<evidence type="ECO:0000313" key="3">
    <source>
        <dbReference type="EMBL" id="APC49617.1"/>
    </source>
</evidence>
<organism evidence="3 4">
    <name type="scientific">Virgibacillus halodenitrificans</name>
    <name type="common">Bacillus halodenitrificans</name>
    <dbReference type="NCBI Taxonomy" id="1482"/>
    <lineage>
        <taxon>Bacteria</taxon>
        <taxon>Bacillati</taxon>
        <taxon>Bacillota</taxon>
        <taxon>Bacilli</taxon>
        <taxon>Bacillales</taxon>
        <taxon>Bacillaceae</taxon>
        <taxon>Virgibacillus</taxon>
    </lineage>
</organism>
<dbReference type="PANTHER" id="PTHR45947">
    <property type="entry name" value="SULFOQUINOVOSYL TRANSFERASE SQD2"/>
    <property type="match status" value="1"/>
</dbReference>
<reference evidence="3 4" key="1">
    <citation type="submission" date="2016-11" db="EMBL/GenBank/DDBJ databases">
        <title>Complete genome sequencing of Virgibacillus halodenitrificans PDB-F2.</title>
        <authorList>
            <person name="Sun Z."/>
            <person name="Zhou Y."/>
            <person name="Li H."/>
        </authorList>
    </citation>
    <scope>NUCLEOTIDE SEQUENCE [LARGE SCALE GENOMIC DNA]</scope>
    <source>
        <strain evidence="3 4">PDB-F2</strain>
    </source>
</reference>
<dbReference type="InterPro" id="IPR050194">
    <property type="entry name" value="Glycosyltransferase_grp1"/>
</dbReference>
<dbReference type="AlphaFoldDB" id="A0AAC9J2X9"/>
<evidence type="ECO:0008006" key="5">
    <source>
        <dbReference type="Google" id="ProtNLM"/>
    </source>
</evidence>
<gene>
    <name evidence="3" type="ORF">BME96_16085</name>
</gene>
<protein>
    <recommendedName>
        <fullName evidence="5">Glycosyltransferase</fullName>
    </recommendedName>
</protein>
<dbReference type="RefSeq" id="WP_071649622.1">
    <property type="nucleotide sequence ID" value="NZ_CP017962.1"/>
</dbReference>
<sequence>MNICIVNLGFKMGGVERVTIELANALQERGHKLSLIDFSGENIFYYKTNEYIEKPKAVKRRSVSRKVIGRLLKLINRIGNKSDNVFTMFKEQTNDLIDHLKEKNYDVLIVNSGILTSLIPQIKNEIPDLKIIAWQHNEFDIYVNHYNKNHITDYIGGVKQADLLVCLTKADQLRFSKLNKKCSFIYNTLTIENNNEISKLTNNQIIFVGRLNLNQKGLDYLIPLGKSLKNDWTILIAGDGPDKSKLLELIKKNELEDKIILKGPLTGEKLFDFYLSGSIFISTSRWEGFGLVLTEAMAFGLPVVSFDNSGPKEILENGESGILIEKNNIMEFSLRLNELIEEPLKREYYQQKSLERVMDFNKEVIVDKWESKIKNVVSNK</sequence>